<name>A0ABQ6QZE5_9BACT</name>
<feature type="transmembrane region" description="Helical" evidence="1">
    <location>
        <begin position="71"/>
        <end position="91"/>
    </location>
</feature>
<dbReference type="EMBL" id="BTTX01000006">
    <property type="protein sequence ID" value="GMU09415.1"/>
    <property type="molecule type" value="Genomic_DNA"/>
</dbReference>
<comment type="caution">
    <text evidence="3">The sequence shown here is derived from an EMBL/GenBank/DDBJ whole genome shotgun (WGS) entry which is preliminary data.</text>
</comment>
<accession>A0ABQ6QZE5</accession>
<feature type="transmembrane region" description="Helical" evidence="1">
    <location>
        <begin position="144"/>
        <end position="168"/>
    </location>
</feature>
<feature type="transmembrane region" description="Helical" evidence="1">
    <location>
        <begin position="6"/>
        <end position="25"/>
    </location>
</feature>
<feature type="transmembrane region" description="Helical" evidence="1">
    <location>
        <begin position="103"/>
        <end position="124"/>
    </location>
</feature>
<reference evidence="3 4" key="1">
    <citation type="journal article" date="2024" name="Arch. Microbiol.">
        <title>Corallococcus caeni sp. nov., a novel myxobacterium isolated from activated sludge.</title>
        <authorList>
            <person name="Tomita S."/>
            <person name="Nakai R."/>
            <person name="Kuroda K."/>
            <person name="Kurashita H."/>
            <person name="Hatamoto M."/>
            <person name="Yamaguchi T."/>
            <person name="Narihiro T."/>
        </authorList>
    </citation>
    <scope>NUCLEOTIDE SEQUENCE [LARGE SCALE GENOMIC DNA]</scope>
    <source>
        <strain evidence="3 4">NO1</strain>
    </source>
</reference>
<keyword evidence="1" id="KW-1133">Transmembrane helix</keyword>
<dbReference type="Pfam" id="PF02517">
    <property type="entry name" value="Rce1-like"/>
    <property type="match status" value="1"/>
</dbReference>
<organism evidence="3 4">
    <name type="scientific">Corallococcus caeni</name>
    <dbReference type="NCBI Taxonomy" id="3082388"/>
    <lineage>
        <taxon>Bacteria</taxon>
        <taxon>Pseudomonadati</taxon>
        <taxon>Myxococcota</taxon>
        <taxon>Myxococcia</taxon>
        <taxon>Myxococcales</taxon>
        <taxon>Cystobacterineae</taxon>
        <taxon>Myxococcaceae</taxon>
        <taxon>Corallococcus</taxon>
    </lineage>
</organism>
<evidence type="ECO:0000313" key="3">
    <source>
        <dbReference type="EMBL" id="GMU09415.1"/>
    </source>
</evidence>
<dbReference type="Proteomes" id="UP001342631">
    <property type="component" value="Unassembled WGS sequence"/>
</dbReference>
<evidence type="ECO:0000259" key="2">
    <source>
        <dbReference type="Pfam" id="PF02517"/>
    </source>
</evidence>
<feature type="transmembrane region" description="Helical" evidence="1">
    <location>
        <begin position="32"/>
        <end position="51"/>
    </location>
</feature>
<evidence type="ECO:0000256" key="1">
    <source>
        <dbReference type="SAM" id="Phobius"/>
    </source>
</evidence>
<dbReference type="RefSeq" id="WP_338280407.1">
    <property type="nucleotide sequence ID" value="NZ_BTTX01000006.1"/>
</dbReference>
<proteinExistence type="predicted"/>
<keyword evidence="4" id="KW-1185">Reference proteome</keyword>
<protein>
    <recommendedName>
        <fullName evidence="2">CAAX prenyl protease 2/Lysostaphin resistance protein A-like domain-containing protein</fullName>
    </recommendedName>
</protein>
<sequence>MAGDAALPVWRAAAAGGVLAWTALVHVHPPRFFAVASVFCAVWLAVTWRAMGPWRRPPPSLSLPDAAWAGAQALVLYAGARAFLWAFCGGFTDALCGPLRTIYATFGTGSLGTALALVLVLVPAEELFWRGWVQGALRPRLGRWGAVAGSAVLSSLVLLGFGEPLLALAALPTSLAWGALAEWRRTPVASWVSHALWDVLIVVVWPAT</sequence>
<feature type="domain" description="CAAX prenyl protease 2/Lysostaphin resistance protein A-like" evidence="2">
    <location>
        <begin position="111"/>
        <end position="199"/>
    </location>
</feature>
<gene>
    <name evidence="3" type="ORF">ASNO1_56690</name>
</gene>
<evidence type="ECO:0000313" key="4">
    <source>
        <dbReference type="Proteomes" id="UP001342631"/>
    </source>
</evidence>
<keyword evidence="1" id="KW-0472">Membrane</keyword>
<keyword evidence="1" id="KW-0812">Transmembrane</keyword>
<dbReference type="InterPro" id="IPR003675">
    <property type="entry name" value="Rce1/LyrA-like_dom"/>
</dbReference>